<dbReference type="HAMAP" id="MF_00158">
    <property type="entry name" value="PanC"/>
    <property type="match status" value="1"/>
</dbReference>
<dbReference type="CDD" id="cd00560">
    <property type="entry name" value="PanC"/>
    <property type="match status" value="1"/>
</dbReference>
<evidence type="ECO:0000256" key="8">
    <source>
        <dbReference type="HAMAP-Rule" id="MF_00158"/>
    </source>
</evidence>
<reference evidence="9" key="1">
    <citation type="journal article" date="2021" name="mSystems">
        <title>Bacteria and Archaea Synergistically Convert Glycine Betaine to Biogenic Methane in the Formosa Cold Seep of the South China Sea.</title>
        <authorList>
            <person name="Li L."/>
            <person name="Zhang W."/>
            <person name="Zhang S."/>
            <person name="Song L."/>
            <person name="Sun Q."/>
            <person name="Zhang H."/>
            <person name="Xiang H."/>
            <person name="Dong X."/>
        </authorList>
    </citation>
    <scope>NUCLEOTIDE SEQUENCE</scope>
    <source>
        <strain evidence="9">ZWT</strain>
    </source>
</reference>
<feature type="binding site" evidence="8">
    <location>
        <begin position="30"/>
        <end position="37"/>
    </location>
    <ligand>
        <name>ATP</name>
        <dbReference type="ChEBI" id="CHEBI:30616"/>
    </ligand>
</feature>
<evidence type="ECO:0000313" key="10">
    <source>
        <dbReference type="Proteomes" id="UP001056429"/>
    </source>
</evidence>
<organism evidence="9 10">
    <name type="scientific">Oceanirhabdus seepicola</name>
    <dbReference type="NCBI Taxonomy" id="2828781"/>
    <lineage>
        <taxon>Bacteria</taxon>
        <taxon>Bacillati</taxon>
        <taxon>Bacillota</taxon>
        <taxon>Clostridia</taxon>
        <taxon>Eubacteriales</taxon>
        <taxon>Clostridiaceae</taxon>
        <taxon>Oceanirhabdus</taxon>
    </lineage>
</organism>
<dbReference type="Gene3D" id="3.40.50.620">
    <property type="entry name" value="HUPs"/>
    <property type="match status" value="1"/>
</dbReference>
<dbReference type="InterPro" id="IPR004821">
    <property type="entry name" value="Cyt_trans-like"/>
</dbReference>
<comment type="subcellular location">
    <subcellularLocation>
        <location evidence="8">Cytoplasm</location>
    </subcellularLocation>
</comment>
<accession>A0A9J6P3D2</accession>
<dbReference type="NCBIfam" id="TIGR00018">
    <property type="entry name" value="panC"/>
    <property type="match status" value="1"/>
</dbReference>
<evidence type="ECO:0000256" key="4">
    <source>
        <dbReference type="ARBA" id="ARBA00022655"/>
    </source>
</evidence>
<dbReference type="GO" id="GO:0005829">
    <property type="term" value="C:cytosol"/>
    <property type="evidence" value="ECO:0007669"/>
    <property type="project" value="TreeGrafter"/>
</dbReference>
<evidence type="ECO:0000256" key="7">
    <source>
        <dbReference type="ARBA" id="ARBA00048258"/>
    </source>
</evidence>
<sequence>MESFSSINDIKNKISQWKSEGYSIGFVPTMGYLHDGHTSLIQRANNENDKVIVSIFVNPTQFGPNEDLDNYPRDLKRDTELCAENGADAIFNPSAREMYGDNPYAYVDINQLSSELCGTSRPGHFRGVCTVVLKLFNIMTPDRAYFGEKDAQQLAIIKKMVLDLNMPVQVIGCPIVREADGLAKSSRNTYLSSEHRKAAVVLSQSLALAKTSLKNGERDAEKILAIIGEKISSEPLAKVDYIQVVDLKSLKTVKSIKDDILVAIAVHFDKTRLIDNFSFKIKNN</sequence>
<keyword evidence="3 8" id="KW-0436">Ligase</keyword>
<dbReference type="Proteomes" id="UP001056429">
    <property type="component" value="Unassembled WGS sequence"/>
</dbReference>
<protein>
    <recommendedName>
        <fullName evidence="8">Pantothenate synthetase</fullName>
        <shortName evidence="8">PS</shortName>
        <ecNumber evidence="8">6.3.2.1</ecNumber>
    </recommendedName>
    <alternativeName>
        <fullName evidence="8">Pantoate--beta-alanine ligase</fullName>
    </alternativeName>
    <alternativeName>
        <fullName evidence="8">Pantoate-activating enzyme</fullName>
    </alternativeName>
</protein>
<feature type="binding site" evidence="8">
    <location>
        <position position="153"/>
    </location>
    <ligand>
        <name>(R)-pantoate</name>
        <dbReference type="ChEBI" id="CHEBI:15980"/>
    </ligand>
</feature>
<dbReference type="GO" id="GO:0015940">
    <property type="term" value="P:pantothenate biosynthetic process"/>
    <property type="evidence" value="ECO:0007669"/>
    <property type="project" value="UniProtKB-UniRule"/>
</dbReference>
<proteinExistence type="inferred from homology"/>
<feature type="binding site" evidence="8">
    <location>
        <position position="61"/>
    </location>
    <ligand>
        <name>beta-alanine</name>
        <dbReference type="ChEBI" id="CHEBI:57966"/>
    </ligand>
</feature>
<dbReference type="FunFam" id="3.30.1300.10:FF:000001">
    <property type="entry name" value="Pantothenate synthetase"/>
    <property type="match status" value="1"/>
</dbReference>
<dbReference type="PANTHER" id="PTHR21299:SF1">
    <property type="entry name" value="PANTOATE--BETA-ALANINE LIGASE"/>
    <property type="match status" value="1"/>
</dbReference>
<keyword evidence="4 8" id="KW-0566">Pantothenate biosynthesis</keyword>
<dbReference type="Gene3D" id="3.30.1300.10">
    <property type="entry name" value="Pantoate-beta-alanine ligase, C-terminal domain"/>
    <property type="match status" value="1"/>
</dbReference>
<reference evidence="9" key="2">
    <citation type="submission" date="2021-04" db="EMBL/GenBank/DDBJ databases">
        <authorList>
            <person name="Dong X."/>
        </authorList>
    </citation>
    <scope>NUCLEOTIDE SEQUENCE</scope>
    <source>
        <strain evidence="9">ZWT</strain>
    </source>
</reference>
<comment type="caution">
    <text evidence="9">The sequence shown here is derived from an EMBL/GenBank/DDBJ whole genome shotgun (WGS) entry which is preliminary data.</text>
</comment>
<dbReference type="PANTHER" id="PTHR21299">
    <property type="entry name" value="CYTIDYLATE KINASE/PANTOATE-BETA-ALANINE LIGASE"/>
    <property type="match status" value="1"/>
</dbReference>
<comment type="pathway">
    <text evidence="1 8">Cofactor biosynthesis; (R)-pantothenate biosynthesis; (R)-pantothenate from (R)-pantoate and beta-alanine: step 1/1.</text>
</comment>
<dbReference type="InterPro" id="IPR042176">
    <property type="entry name" value="Pantoate_ligase_C"/>
</dbReference>
<evidence type="ECO:0000256" key="3">
    <source>
        <dbReference type="ARBA" id="ARBA00022598"/>
    </source>
</evidence>
<keyword evidence="6 8" id="KW-0067">ATP-binding</keyword>
<feature type="active site" description="Proton donor" evidence="8">
    <location>
        <position position="37"/>
    </location>
</feature>
<evidence type="ECO:0000313" key="9">
    <source>
        <dbReference type="EMBL" id="MCM1990317.1"/>
    </source>
</evidence>
<feature type="binding site" evidence="8">
    <location>
        <begin position="184"/>
        <end position="187"/>
    </location>
    <ligand>
        <name>ATP</name>
        <dbReference type="ChEBI" id="CHEBI:30616"/>
    </ligand>
</feature>
<evidence type="ECO:0000256" key="2">
    <source>
        <dbReference type="ARBA" id="ARBA00009256"/>
    </source>
</evidence>
<dbReference type="NCBIfam" id="TIGR00125">
    <property type="entry name" value="cyt_tran_rel"/>
    <property type="match status" value="1"/>
</dbReference>
<dbReference type="SUPFAM" id="SSF52374">
    <property type="entry name" value="Nucleotidylyl transferase"/>
    <property type="match status" value="1"/>
</dbReference>
<dbReference type="FunFam" id="3.40.50.620:FF:000013">
    <property type="entry name" value="Pantothenate synthetase"/>
    <property type="match status" value="1"/>
</dbReference>
<feature type="binding site" evidence="8">
    <location>
        <begin position="147"/>
        <end position="150"/>
    </location>
    <ligand>
        <name>ATP</name>
        <dbReference type="ChEBI" id="CHEBI:30616"/>
    </ligand>
</feature>
<feature type="binding site" evidence="8">
    <location>
        <position position="176"/>
    </location>
    <ligand>
        <name>ATP</name>
        <dbReference type="ChEBI" id="CHEBI:30616"/>
    </ligand>
</feature>
<dbReference type="GO" id="GO:0005524">
    <property type="term" value="F:ATP binding"/>
    <property type="evidence" value="ECO:0007669"/>
    <property type="project" value="UniProtKB-KW"/>
</dbReference>
<name>A0A9J6P3D2_9CLOT</name>
<comment type="catalytic activity">
    <reaction evidence="7 8">
        <text>(R)-pantoate + beta-alanine + ATP = (R)-pantothenate + AMP + diphosphate + H(+)</text>
        <dbReference type="Rhea" id="RHEA:10912"/>
        <dbReference type="ChEBI" id="CHEBI:15378"/>
        <dbReference type="ChEBI" id="CHEBI:15980"/>
        <dbReference type="ChEBI" id="CHEBI:29032"/>
        <dbReference type="ChEBI" id="CHEBI:30616"/>
        <dbReference type="ChEBI" id="CHEBI:33019"/>
        <dbReference type="ChEBI" id="CHEBI:57966"/>
        <dbReference type="ChEBI" id="CHEBI:456215"/>
        <dbReference type="EC" id="6.3.2.1"/>
    </reaction>
</comment>
<evidence type="ECO:0000256" key="1">
    <source>
        <dbReference type="ARBA" id="ARBA00004990"/>
    </source>
</evidence>
<comment type="subunit">
    <text evidence="8">Homodimer.</text>
</comment>
<dbReference type="EC" id="6.3.2.1" evidence="8"/>
<dbReference type="InterPro" id="IPR014729">
    <property type="entry name" value="Rossmann-like_a/b/a_fold"/>
</dbReference>
<gene>
    <name evidence="8" type="primary">panC</name>
    <name evidence="9" type="ORF">KDK92_11275</name>
</gene>
<keyword evidence="5 8" id="KW-0547">Nucleotide-binding</keyword>
<feature type="binding site" evidence="8">
    <location>
        <position position="61"/>
    </location>
    <ligand>
        <name>(R)-pantoate</name>
        <dbReference type="ChEBI" id="CHEBI:15980"/>
    </ligand>
</feature>
<dbReference type="AlphaFoldDB" id="A0A9J6P3D2"/>
<dbReference type="InterPro" id="IPR003721">
    <property type="entry name" value="Pantoate_ligase"/>
</dbReference>
<evidence type="ECO:0000256" key="6">
    <source>
        <dbReference type="ARBA" id="ARBA00022840"/>
    </source>
</evidence>
<comment type="function">
    <text evidence="8">Catalyzes the condensation of pantoate with beta-alanine in an ATP-dependent reaction via a pantoyl-adenylate intermediate.</text>
</comment>
<evidence type="ECO:0000256" key="5">
    <source>
        <dbReference type="ARBA" id="ARBA00022741"/>
    </source>
</evidence>
<comment type="similarity">
    <text evidence="2 8">Belongs to the pantothenate synthetase family.</text>
</comment>
<keyword evidence="10" id="KW-1185">Reference proteome</keyword>
<dbReference type="EMBL" id="JAGSOJ010000002">
    <property type="protein sequence ID" value="MCM1990317.1"/>
    <property type="molecule type" value="Genomic_DNA"/>
</dbReference>
<dbReference type="RefSeq" id="WP_250859918.1">
    <property type="nucleotide sequence ID" value="NZ_JAGSOJ010000002.1"/>
</dbReference>
<dbReference type="GO" id="GO:0004592">
    <property type="term" value="F:pantoate-beta-alanine ligase activity"/>
    <property type="evidence" value="ECO:0007669"/>
    <property type="project" value="UniProtKB-UniRule"/>
</dbReference>
<dbReference type="Pfam" id="PF02569">
    <property type="entry name" value="Pantoate_ligase"/>
    <property type="match status" value="1"/>
</dbReference>
<keyword evidence="8" id="KW-0963">Cytoplasm</keyword>
<comment type="miscellaneous">
    <text evidence="8">The reaction proceeds by a bi uni uni bi ping pong mechanism.</text>
</comment>